<dbReference type="SMART" id="SM00369">
    <property type="entry name" value="LRR_TYP"/>
    <property type="match status" value="12"/>
</dbReference>
<evidence type="ECO:0000313" key="6">
    <source>
        <dbReference type="RefSeq" id="XP_037899048.1"/>
    </source>
</evidence>
<dbReference type="GO" id="GO:0043113">
    <property type="term" value="P:receptor clustering"/>
    <property type="evidence" value="ECO:0007669"/>
    <property type="project" value="TreeGrafter"/>
</dbReference>
<keyword evidence="4" id="KW-1185">Reference proteome</keyword>
<dbReference type="GO" id="GO:0019901">
    <property type="term" value="F:protein kinase binding"/>
    <property type="evidence" value="ECO:0007669"/>
    <property type="project" value="TreeGrafter"/>
</dbReference>
<dbReference type="GO" id="GO:0045211">
    <property type="term" value="C:postsynaptic membrane"/>
    <property type="evidence" value="ECO:0007669"/>
    <property type="project" value="TreeGrafter"/>
</dbReference>
<evidence type="ECO:0000256" key="2">
    <source>
        <dbReference type="ARBA" id="ARBA00022614"/>
    </source>
</evidence>
<dbReference type="RefSeq" id="XP_037899050.1">
    <property type="nucleotide sequence ID" value="XM_038043122.1"/>
</dbReference>
<proteinExistence type="inferred from homology"/>
<dbReference type="PANTHER" id="PTHR23119">
    <property type="entry name" value="DISCS LARGE"/>
    <property type="match status" value="1"/>
</dbReference>
<dbReference type="RefSeq" id="XP_037899048.1">
    <property type="nucleotide sequence ID" value="XM_038043120.1"/>
</dbReference>
<dbReference type="GO" id="GO:0016323">
    <property type="term" value="C:basolateral plasma membrane"/>
    <property type="evidence" value="ECO:0007669"/>
    <property type="project" value="TreeGrafter"/>
</dbReference>
<dbReference type="GO" id="GO:0098887">
    <property type="term" value="P:neurotransmitter receptor transport, endosome to postsynaptic membrane"/>
    <property type="evidence" value="ECO:0007669"/>
    <property type="project" value="TreeGrafter"/>
</dbReference>
<evidence type="ECO:0000313" key="4">
    <source>
        <dbReference type="Proteomes" id="UP000092443"/>
    </source>
</evidence>
<dbReference type="SUPFAM" id="SSF52058">
    <property type="entry name" value="L domain-like"/>
    <property type="match status" value="2"/>
</dbReference>
<dbReference type="Proteomes" id="UP000092443">
    <property type="component" value="Unplaced"/>
</dbReference>
<gene>
    <name evidence="5 6 7 8" type="primary">LOC119643704</name>
</gene>
<dbReference type="GO" id="GO:0005912">
    <property type="term" value="C:adherens junction"/>
    <property type="evidence" value="ECO:0007669"/>
    <property type="project" value="TreeGrafter"/>
</dbReference>
<organism evidence="4 8">
    <name type="scientific">Glossina fuscipes</name>
    <dbReference type="NCBI Taxonomy" id="7396"/>
    <lineage>
        <taxon>Eukaryota</taxon>
        <taxon>Metazoa</taxon>
        <taxon>Ecdysozoa</taxon>
        <taxon>Arthropoda</taxon>
        <taxon>Hexapoda</taxon>
        <taxon>Insecta</taxon>
        <taxon>Pterygota</taxon>
        <taxon>Neoptera</taxon>
        <taxon>Endopterygota</taxon>
        <taxon>Diptera</taxon>
        <taxon>Brachycera</taxon>
        <taxon>Muscomorpha</taxon>
        <taxon>Hippoboscoidea</taxon>
        <taxon>Glossinidae</taxon>
        <taxon>Glossina</taxon>
    </lineage>
</organism>
<keyword evidence="2" id="KW-0433">Leucine-rich repeat</keyword>
<dbReference type="PANTHER" id="PTHR23119:SF50">
    <property type="entry name" value="PDZ DOMAIN-CONTAINING PROTEIN"/>
    <property type="match status" value="1"/>
</dbReference>
<accession>A0A9C5ZML2</accession>
<protein>
    <submittedName>
        <fullName evidence="5 6">Protein lap1 isoform X1</fullName>
    </submittedName>
</protein>
<dbReference type="RefSeq" id="XP_037899047.1">
    <property type="nucleotide sequence ID" value="XM_038043119.1"/>
</dbReference>
<dbReference type="InterPro" id="IPR050614">
    <property type="entry name" value="Synaptic_Scaffolding_LAP-MAGUK"/>
</dbReference>
<evidence type="ECO:0000313" key="5">
    <source>
        <dbReference type="RefSeq" id="XP_037899047.1"/>
    </source>
</evidence>
<dbReference type="GO" id="GO:0098609">
    <property type="term" value="P:cell-cell adhesion"/>
    <property type="evidence" value="ECO:0007669"/>
    <property type="project" value="TreeGrafter"/>
</dbReference>
<dbReference type="InterPro" id="IPR032675">
    <property type="entry name" value="LRR_dom_sf"/>
</dbReference>
<dbReference type="FunFam" id="3.80.10.10:FF:000013">
    <property type="entry name" value="Erbin isoform 7"/>
    <property type="match status" value="1"/>
</dbReference>
<evidence type="ECO:0000313" key="7">
    <source>
        <dbReference type="RefSeq" id="XP_037899049.1"/>
    </source>
</evidence>
<dbReference type="PROSITE" id="PS51450">
    <property type="entry name" value="LRR"/>
    <property type="match status" value="3"/>
</dbReference>
<comment type="similarity">
    <text evidence="1">Belongs to the LAP (LRR and PDZ) protein family.</text>
</comment>
<reference evidence="5 6" key="1">
    <citation type="submission" date="2025-04" db="UniProtKB">
        <authorList>
            <consortium name="RefSeq"/>
        </authorList>
    </citation>
    <scope>IDENTIFICATION</scope>
    <source>
        <tissue evidence="5 6">Whole body pupa</tissue>
    </source>
</reference>
<evidence type="ECO:0000313" key="8">
    <source>
        <dbReference type="RefSeq" id="XP_037899050.1"/>
    </source>
</evidence>
<dbReference type="Pfam" id="PF13855">
    <property type="entry name" value="LRR_8"/>
    <property type="match status" value="3"/>
</dbReference>
<dbReference type="GeneID" id="119643704"/>
<dbReference type="KEGG" id="gfs:119643704"/>
<sequence length="971" mass="110535">MKLYISVAKMVSSLKHIKKTSGNLLTVDMSNLLNFNTNLCDTNNNISVSIIPNEITVTVVRVSHVDRFLKFLKMSLSECFPCLQFKKEEVVIKLDYSNTVLLETFPQIWEHERTLEELNLNSTRINNLPIQLFYCQNLRILCVNNNSLDKIPEAIGSLRQLELLSLSRNFISVLPDHLRSCKHLTHLDLSCNSLQRLPDAITSLISLQELLLNETYLEFLPANFGRLINLRIVELRLNNLVSLPKSMTRLVNLRRIDLGGNEFTDLPEVIGELEQLRELWIDFNQIRSVPSNTSKLRELTHLEANGNLINFFPNDITNWVNVEVLSISANNLVAFPFSIGMLVSLVTFKCESNKLKELPESILNLENLEELAISYNELKRLPPTIGMLKKLRYLFADSNDLCILPDELCKCTNLKVLSISRNKITGLPQNIGQLTQLKVLNIVQNHISTLPASVLSLVSLTSLWMSDNQSKPLVPLQYTDVNTKTQLTCFMLPQHDSTSYRNKVTKAKGDICEGEHTLDQQRKLLVKPANSFMGQMRRICFAEQTVILSASDRCAVSRSGGNLRHINIAEEETSLSTSLSTLPYAGVKANAKMVEAPKDVLTRSPTPYPQQLRLMSHYVRNGQWVNTCSARRFSNFSEARLNKNCHHLSNSSNETTLRSRNYVNSIQANNKMFIGAAQETSTQLFDDNSPVVYTTNCGITLCKKSNNVLQHILKTASNDSWYQKTFTENSTTHAFCNKIDRGVSDNCQQDIVPVLRKGQNLSDLTSRGYYRPHLLNTDNAQYTHSIPDMQYQLLQPPPYYIARSFTKKTPEDLTNYEAVRKQRQKLQNSNYHQNQQQQLCQAEYHTQAKHGDVVYLRQGRKTPKIIDKPAVDEILDIKNNFDKHQSRLDSCRNQQKNLITEALKCYHTETKVLNDTTSTNVNDFETKNTNMIALTPPEGSSFNSISQAKPNTSWLFGVPQNPTVLRTQPWF</sequence>
<keyword evidence="3" id="KW-0677">Repeat</keyword>
<evidence type="ECO:0000256" key="1">
    <source>
        <dbReference type="ARBA" id="ARBA00007772"/>
    </source>
</evidence>
<dbReference type="SMART" id="SM00364">
    <property type="entry name" value="LRR_BAC"/>
    <property type="match status" value="10"/>
</dbReference>
<evidence type="ECO:0000256" key="3">
    <source>
        <dbReference type="ARBA" id="ARBA00022737"/>
    </source>
</evidence>
<dbReference type="Gene3D" id="3.80.10.10">
    <property type="entry name" value="Ribonuclease Inhibitor"/>
    <property type="match status" value="4"/>
</dbReference>
<dbReference type="AlphaFoldDB" id="A0A9C5ZML2"/>
<dbReference type="RefSeq" id="XP_037899049.1">
    <property type="nucleotide sequence ID" value="XM_038043121.1"/>
</dbReference>
<dbReference type="GO" id="GO:0045197">
    <property type="term" value="P:establishment or maintenance of epithelial cell apical/basal polarity"/>
    <property type="evidence" value="ECO:0007669"/>
    <property type="project" value="TreeGrafter"/>
</dbReference>
<dbReference type="InterPro" id="IPR001611">
    <property type="entry name" value="Leu-rich_rpt"/>
</dbReference>
<dbReference type="GO" id="GO:0098968">
    <property type="term" value="P:neurotransmitter receptor transport postsynaptic membrane to endosome"/>
    <property type="evidence" value="ECO:0007669"/>
    <property type="project" value="TreeGrafter"/>
</dbReference>
<dbReference type="InterPro" id="IPR003591">
    <property type="entry name" value="Leu-rich_rpt_typical-subtyp"/>
</dbReference>
<dbReference type="GO" id="GO:0014069">
    <property type="term" value="C:postsynaptic density"/>
    <property type="evidence" value="ECO:0007669"/>
    <property type="project" value="TreeGrafter"/>
</dbReference>
<name>A0A9C5ZML2_9MUSC</name>